<dbReference type="Pfam" id="PF05985">
    <property type="entry name" value="EutC"/>
    <property type="match status" value="1"/>
</dbReference>
<dbReference type="UniPathway" id="UPA00560"/>
<reference evidence="6 7" key="1">
    <citation type="submission" date="2016-10" db="EMBL/GenBank/DDBJ databases">
        <authorList>
            <person name="de Groot N.N."/>
        </authorList>
    </citation>
    <scope>NUCLEOTIDE SEQUENCE [LARGE SCALE GENOMIC DNA]</scope>
    <source>
        <strain evidence="6 7">DSM 15345</strain>
    </source>
</reference>
<dbReference type="InterPro" id="IPR042251">
    <property type="entry name" value="EutC_C"/>
</dbReference>
<dbReference type="GO" id="GO:0031419">
    <property type="term" value="F:cobalamin binding"/>
    <property type="evidence" value="ECO:0007669"/>
    <property type="project" value="UniProtKB-UniRule"/>
</dbReference>
<dbReference type="Proteomes" id="UP000198703">
    <property type="component" value="Unassembled WGS sequence"/>
</dbReference>
<evidence type="ECO:0000256" key="5">
    <source>
        <dbReference type="HAMAP-Rule" id="MF_00601"/>
    </source>
</evidence>
<comment type="cofactor">
    <cofactor evidence="5">
        <name>adenosylcob(III)alamin</name>
        <dbReference type="ChEBI" id="CHEBI:18408"/>
    </cofactor>
    <text evidence="5">Binds between the large and small subunits.</text>
</comment>
<comment type="similarity">
    <text evidence="5">Belongs to the EutC family.</text>
</comment>
<comment type="subunit">
    <text evidence="5">The basic unit is a heterodimer which dimerizes to form tetramers. The heterotetramers trimerize; 6 large subunits form a core ring with 6 small subunits projecting outwards.</text>
</comment>
<name>A0A1H4BY37_9RHOB</name>
<dbReference type="HAMAP" id="MF_00601">
    <property type="entry name" value="EutC"/>
    <property type="match status" value="1"/>
</dbReference>
<dbReference type="PANTHER" id="PTHR39330">
    <property type="entry name" value="ETHANOLAMINE AMMONIA-LYASE LIGHT CHAIN"/>
    <property type="match status" value="1"/>
</dbReference>
<evidence type="ECO:0000313" key="6">
    <source>
        <dbReference type="EMBL" id="SEA52990.1"/>
    </source>
</evidence>
<dbReference type="GO" id="GO:0009350">
    <property type="term" value="C:ethanolamine ammonia-lyase complex"/>
    <property type="evidence" value="ECO:0007669"/>
    <property type="project" value="UniProtKB-UniRule"/>
</dbReference>
<dbReference type="GO" id="GO:0031471">
    <property type="term" value="C:ethanolamine degradation polyhedral organelle"/>
    <property type="evidence" value="ECO:0007669"/>
    <property type="project" value="UniProtKB-UniRule"/>
</dbReference>
<keyword evidence="3 5" id="KW-0170">Cobalt</keyword>
<dbReference type="EC" id="4.3.1.7" evidence="5"/>
<keyword evidence="2 5" id="KW-0456">Lyase</keyword>
<dbReference type="STRING" id="89524.SAMN05444370_106101"/>
<feature type="binding site" evidence="5">
    <location>
        <position position="204"/>
    </location>
    <ligand>
        <name>adenosylcob(III)alamin</name>
        <dbReference type="ChEBI" id="CHEBI:18408"/>
    </ligand>
</feature>
<dbReference type="PIRSF" id="PIRSF018982">
    <property type="entry name" value="EutC"/>
    <property type="match status" value="1"/>
</dbReference>
<dbReference type="AlphaFoldDB" id="A0A1H4BY37"/>
<comment type="pathway">
    <text evidence="5">Amine and polyamine degradation; ethanolamine degradation.</text>
</comment>
<sequence>MSVVVDRWSGLRRHTPARIALGRAGVSLPTSEALAFRAAHAAARTAVHAALDADALGATLGAMFPAVAVLASRAEDRPTYLRRPDLGRRLDDASREGLALAEPKGADVAVAICDGLSALAVERNAARFLAAFAPHVARHGWRLAPLGIALQGRVALGDEIGELLRARLTLMLIGERPGLSSPDSLGVYLTHGPRVGLTDAARNCVSNIRDGGLAHGEAAHRAAYLCAEALRRGLSGVALKDETAPAPAALGGGAAAIGL</sequence>
<protein>
    <recommendedName>
        <fullName evidence="5">Ethanolamine ammonia-lyase small subunit</fullName>
        <shortName evidence="5">EAL small subunit</shortName>
        <ecNumber evidence="5">4.3.1.7</ecNumber>
    </recommendedName>
</protein>
<dbReference type="OrthoDB" id="114248at2"/>
<dbReference type="InterPro" id="IPR042255">
    <property type="entry name" value="EutC_N"/>
</dbReference>
<organism evidence="6 7">
    <name type="scientific">Rubrimonas cliftonensis</name>
    <dbReference type="NCBI Taxonomy" id="89524"/>
    <lineage>
        <taxon>Bacteria</taxon>
        <taxon>Pseudomonadati</taxon>
        <taxon>Pseudomonadota</taxon>
        <taxon>Alphaproteobacteria</taxon>
        <taxon>Rhodobacterales</taxon>
        <taxon>Paracoccaceae</taxon>
        <taxon>Rubrimonas</taxon>
    </lineage>
</organism>
<dbReference type="NCBIfam" id="NF003971">
    <property type="entry name" value="PRK05465.1"/>
    <property type="match status" value="1"/>
</dbReference>
<evidence type="ECO:0000256" key="4">
    <source>
        <dbReference type="ARBA" id="ARBA00024446"/>
    </source>
</evidence>
<gene>
    <name evidence="5" type="primary">eutC</name>
    <name evidence="6" type="ORF">SAMN05444370_106101</name>
</gene>
<evidence type="ECO:0000256" key="1">
    <source>
        <dbReference type="ARBA" id="ARBA00022628"/>
    </source>
</evidence>
<evidence type="ECO:0000313" key="7">
    <source>
        <dbReference type="Proteomes" id="UP000198703"/>
    </source>
</evidence>
<comment type="function">
    <text evidence="5">Catalyzes the deamination of various vicinal amino-alcohols to oxo compounds. Allows this organism to utilize ethanolamine as the sole source of nitrogen and carbon in the presence of external vitamin B12.</text>
</comment>
<comment type="catalytic activity">
    <reaction evidence="5">
        <text>ethanolamine = acetaldehyde + NH4(+)</text>
        <dbReference type="Rhea" id="RHEA:15313"/>
        <dbReference type="ChEBI" id="CHEBI:15343"/>
        <dbReference type="ChEBI" id="CHEBI:28938"/>
        <dbReference type="ChEBI" id="CHEBI:57603"/>
        <dbReference type="EC" id="4.3.1.7"/>
    </reaction>
</comment>
<dbReference type="PANTHER" id="PTHR39330:SF1">
    <property type="entry name" value="ETHANOLAMINE AMMONIA-LYASE SMALL SUBUNIT"/>
    <property type="match status" value="1"/>
</dbReference>
<keyword evidence="1 5" id="KW-0846">Cobalamin</keyword>
<dbReference type="RefSeq" id="WP_093253584.1">
    <property type="nucleotide sequence ID" value="NZ_FNQM01000006.1"/>
</dbReference>
<dbReference type="Gene3D" id="3.40.50.11240">
    <property type="entry name" value="Ethanolamine ammonia-lyase light chain (EutC)"/>
    <property type="match status" value="1"/>
</dbReference>
<accession>A0A1H4BY37</accession>
<dbReference type="GO" id="GO:0008851">
    <property type="term" value="F:ethanolamine ammonia-lyase activity"/>
    <property type="evidence" value="ECO:0007669"/>
    <property type="project" value="UniProtKB-UniRule"/>
</dbReference>
<comment type="subcellular location">
    <subcellularLocation>
        <location evidence="5">Bacterial microcompartment</location>
    </subcellularLocation>
</comment>
<proteinExistence type="inferred from homology"/>
<dbReference type="GO" id="GO:0006520">
    <property type="term" value="P:amino acid metabolic process"/>
    <property type="evidence" value="ECO:0007669"/>
    <property type="project" value="InterPro"/>
</dbReference>
<feature type="binding site" evidence="5">
    <location>
        <position position="175"/>
    </location>
    <ligand>
        <name>adenosylcob(III)alamin</name>
        <dbReference type="ChEBI" id="CHEBI:18408"/>
    </ligand>
</feature>
<feature type="binding site" evidence="5">
    <location>
        <position position="154"/>
    </location>
    <ligand>
        <name>adenosylcob(III)alamin</name>
        <dbReference type="ChEBI" id="CHEBI:18408"/>
    </ligand>
</feature>
<evidence type="ECO:0000256" key="3">
    <source>
        <dbReference type="ARBA" id="ARBA00023285"/>
    </source>
</evidence>
<evidence type="ECO:0000256" key="2">
    <source>
        <dbReference type="ARBA" id="ARBA00023239"/>
    </source>
</evidence>
<dbReference type="Gene3D" id="1.10.30.40">
    <property type="entry name" value="Ethanolamine ammonia-lyase light chain (EutC), N-terminal domain"/>
    <property type="match status" value="1"/>
</dbReference>
<dbReference type="InterPro" id="IPR009246">
    <property type="entry name" value="EutC"/>
</dbReference>
<keyword evidence="7" id="KW-1185">Reference proteome</keyword>
<dbReference type="EMBL" id="FNQM01000006">
    <property type="protein sequence ID" value="SEA52990.1"/>
    <property type="molecule type" value="Genomic_DNA"/>
</dbReference>
<keyword evidence="4 5" id="KW-1283">Bacterial microcompartment</keyword>
<dbReference type="GO" id="GO:0046336">
    <property type="term" value="P:ethanolamine catabolic process"/>
    <property type="evidence" value="ECO:0007669"/>
    <property type="project" value="UniProtKB-UniRule"/>
</dbReference>